<sequence length="93" mass="10409">MDYQMVWSWKSVAACCVLVLGTGCGEPMDFENAGSRRALAEDQQTCNHELQTPAWAQYVKEAKGRLDPWQVCVERKGWKRVDHSAPLAAGVKL</sequence>
<name>A0A0S4LG52_9BACT</name>
<dbReference type="EMBL" id="CZQA01000008">
    <property type="protein sequence ID" value="CUS35613.1"/>
    <property type="molecule type" value="Genomic_DNA"/>
</dbReference>
<organism evidence="1 2">
    <name type="scientific">Candidatus Nitrospira nitrosa</name>
    <dbReference type="NCBI Taxonomy" id="1742972"/>
    <lineage>
        <taxon>Bacteria</taxon>
        <taxon>Pseudomonadati</taxon>
        <taxon>Nitrospirota</taxon>
        <taxon>Nitrospiria</taxon>
        <taxon>Nitrospirales</taxon>
        <taxon>Nitrospiraceae</taxon>
        <taxon>Nitrospira</taxon>
    </lineage>
</organism>
<keyword evidence="2" id="KW-1185">Reference proteome</keyword>
<protein>
    <submittedName>
        <fullName evidence="1">Uncharacterized protein</fullName>
    </submittedName>
</protein>
<gene>
    <name evidence="1" type="ORF">COMA1_20366</name>
</gene>
<dbReference type="AlphaFoldDB" id="A0A0S4LG52"/>
<reference evidence="1 2" key="1">
    <citation type="submission" date="2015-10" db="EMBL/GenBank/DDBJ databases">
        <authorList>
            <person name="Gilbert D.G."/>
        </authorList>
    </citation>
    <scope>NUCLEOTIDE SEQUENCE [LARGE SCALE GENOMIC DNA]</scope>
    <source>
        <strain evidence="1">COMA1</strain>
    </source>
</reference>
<evidence type="ECO:0000313" key="2">
    <source>
        <dbReference type="Proteomes" id="UP000199032"/>
    </source>
</evidence>
<accession>A0A0S4LG52</accession>
<proteinExistence type="predicted"/>
<evidence type="ECO:0000313" key="1">
    <source>
        <dbReference type="EMBL" id="CUS35613.1"/>
    </source>
</evidence>
<dbReference type="Proteomes" id="UP000199032">
    <property type="component" value="Unassembled WGS sequence"/>
</dbReference>